<feature type="region of interest" description="Disordered" evidence="1">
    <location>
        <begin position="131"/>
        <end position="179"/>
    </location>
</feature>
<comment type="caution">
    <text evidence="2">The sequence shown here is derived from an EMBL/GenBank/DDBJ whole genome shotgun (WGS) entry which is preliminary data.</text>
</comment>
<protein>
    <submittedName>
        <fullName evidence="2">Uncharacterized protein</fullName>
    </submittedName>
</protein>
<feature type="compositionally biased region" description="Polar residues" evidence="1">
    <location>
        <begin position="57"/>
        <end position="67"/>
    </location>
</feature>
<feature type="region of interest" description="Disordered" evidence="1">
    <location>
        <begin position="1"/>
        <end position="67"/>
    </location>
</feature>
<reference evidence="2 3" key="1">
    <citation type="submission" date="2018-08" db="EMBL/GenBank/DDBJ databases">
        <title>Aphanomyces genome sequencing and annotation.</title>
        <authorList>
            <person name="Minardi D."/>
            <person name="Oidtmann B."/>
            <person name="Van Der Giezen M."/>
            <person name="Studholme D.J."/>
        </authorList>
    </citation>
    <scope>NUCLEOTIDE SEQUENCE [LARGE SCALE GENOMIC DNA]</scope>
    <source>
        <strain evidence="2 3">Da</strain>
    </source>
</reference>
<name>A0A418EMC4_APHAT</name>
<dbReference type="VEuPathDB" id="FungiDB:H257_17779"/>
<feature type="region of interest" description="Disordered" evidence="1">
    <location>
        <begin position="601"/>
        <end position="623"/>
    </location>
</feature>
<dbReference type="AlphaFoldDB" id="A0A418EMC4"/>
<feature type="compositionally biased region" description="Low complexity" evidence="1">
    <location>
        <begin position="601"/>
        <end position="610"/>
    </location>
</feature>
<evidence type="ECO:0000256" key="1">
    <source>
        <dbReference type="SAM" id="MobiDB-lite"/>
    </source>
</evidence>
<accession>A0A418EMC4</accession>
<dbReference type="EMBL" id="QUTH01004066">
    <property type="protein sequence ID" value="RHZ15729.1"/>
    <property type="molecule type" value="Genomic_DNA"/>
</dbReference>
<proteinExistence type="predicted"/>
<gene>
    <name evidence="2" type="ORF">DYB37_008763</name>
</gene>
<dbReference type="Proteomes" id="UP000285430">
    <property type="component" value="Unassembled WGS sequence"/>
</dbReference>
<evidence type="ECO:0000313" key="3">
    <source>
        <dbReference type="Proteomes" id="UP000285430"/>
    </source>
</evidence>
<evidence type="ECO:0000313" key="2">
    <source>
        <dbReference type="EMBL" id="RHZ15729.1"/>
    </source>
</evidence>
<feature type="compositionally biased region" description="Basic and acidic residues" evidence="1">
    <location>
        <begin position="41"/>
        <end position="54"/>
    </location>
</feature>
<sequence length="623" mass="68307">MVSGRIRGNPTSSGALRSPVMPTKGAETNGLQPWGTRSLGHGRDVTSHHVHEGGQETADNGPSTSVDSTAVVRGPVASSSDDESEFVPSTTLLDNGILHIRGKGALGNRVTSSTTPATPLKRKYNNMKKVQKRKMLDSAQTTTPDTKRTKATSSYGPTNGYSKKGWASDSDDTEAPGKKDAAAMLHEDWAWKEIDQDYMRLPSRKQMLFIHTLQQDACRTVASNLGDLHGADNDSLIQPIMDARMCHIDGIAAAASSPLERPRRGRYYKDIWADVDYLDALKTSATHDTSEFETYTSNHDLVARYDDDAYEQFVHRLEGHPTDPRIRQHAKLGHDHHPAASLQTSAMSCTQPCQLHSASWGRTACLDPPPETDEVSAALDMCIKALVPQSAANFHALGHVCGISTYVEGIDRSLLCLDRVANEAQLEPIFHQERRVAADIERYYQRWKAGVDIELRGASVLSAWREALWSQDFTPTQVRAVEFAVRFATYGNMMLLCIILNGRTLQRGDGVDFLDHTGQWEPGFVVDVFVESADVLSHAKIQLLQHGAVSQEWCCVFSGRLMPPGTNTRRTAVALDVKIHPAPHAVQPPSVGGHLKRVSAVASTASSSSSHPNFPDVRTKHES</sequence>
<organism evidence="2 3">
    <name type="scientific">Aphanomyces astaci</name>
    <name type="common">Crayfish plague agent</name>
    <dbReference type="NCBI Taxonomy" id="112090"/>
    <lineage>
        <taxon>Eukaryota</taxon>
        <taxon>Sar</taxon>
        <taxon>Stramenopiles</taxon>
        <taxon>Oomycota</taxon>
        <taxon>Saprolegniomycetes</taxon>
        <taxon>Saprolegniales</taxon>
        <taxon>Verrucalvaceae</taxon>
        <taxon>Aphanomyces</taxon>
    </lineage>
</organism>